<proteinExistence type="inferred from homology"/>
<evidence type="ECO:0000256" key="6">
    <source>
        <dbReference type="ARBA" id="ARBA00022840"/>
    </source>
</evidence>
<evidence type="ECO:0000256" key="8">
    <source>
        <dbReference type="ARBA" id="ARBA00022989"/>
    </source>
</evidence>
<keyword evidence="3 10" id="KW-0812">Transmembrane</keyword>
<dbReference type="OrthoDB" id="8588at2157"/>
<feature type="transmembrane region" description="Helical" evidence="10">
    <location>
        <begin position="402"/>
        <end position="424"/>
    </location>
</feature>
<dbReference type="SUPFAM" id="SSF81653">
    <property type="entry name" value="Calcium ATPase, transduction domain A"/>
    <property type="match status" value="1"/>
</dbReference>
<dbReference type="InterPro" id="IPR027256">
    <property type="entry name" value="P-typ_ATPase_IB"/>
</dbReference>
<dbReference type="Pfam" id="PF00403">
    <property type="entry name" value="HMA"/>
    <property type="match status" value="1"/>
</dbReference>
<feature type="transmembrane region" description="Helical" evidence="10">
    <location>
        <begin position="757"/>
        <end position="773"/>
    </location>
</feature>
<dbReference type="InterPro" id="IPR008250">
    <property type="entry name" value="ATPase_P-typ_transduc_dom_A_sf"/>
</dbReference>
<evidence type="ECO:0000313" key="12">
    <source>
        <dbReference type="EMBL" id="GGL59919.1"/>
    </source>
</evidence>
<feature type="transmembrane region" description="Helical" evidence="10">
    <location>
        <begin position="251"/>
        <end position="269"/>
    </location>
</feature>
<organism evidence="12 13">
    <name type="scientific">Halocalculus aciditolerans</name>
    <dbReference type="NCBI Taxonomy" id="1383812"/>
    <lineage>
        <taxon>Archaea</taxon>
        <taxon>Methanobacteriati</taxon>
        <taxon>Methanobacteriota</taxon>
        <taxon>Stenosarchaea group</taxon>
        <taxon>Halobacteria</taxon>
        <taxon>Halobacteriales</taxon>
        <taxon>Halobacteriaceae</taxon>
        <taxon>Halocalculus</taxon>
    </lineage>
</organism>
<dbReference type="GO" id="GO:0016887">
    <property type="term" value="F:ATP hydrolysis activity"/>
    <property type="evidence" value="ECO:0007669"/>
    <property type="project" value="InterPro"/>
</dbReference>
<dbReference type="GO" id="GO:0016020">
    <property type="term" value="C:membrane"/>
    <property type="evidence" value="ECO:0007669"/>
    <property type="project" value="InterPro"/>
</dbReference>
<dbReference type="GO" id="GO:0043682">
    <property type="term" value="F:P-type divalent copper transporter activity"/>
    <property type="evidence" value="ECO:0007669"/>
    <property type="project" value="TreeGrafter"/>
</dbReference>
<keyword evidence="4" id="KW-0479">Metal-binding</keyword>
<reference evidence="12" key="2">
    <citation type="submission" date="2020-09" db="EMBL/GenBank/DDBJ databases">
        <authorList>
            <person name="Sun Q."/>
            <person name="Ohkuma M."/>
        </authorList>
    </citation>
    <scope>NUCLEOTIDE SEQUENCE</scope>
    <source>
        <strain evidence="12">JCM 19596</strain>
    </source>
</reference>
<feature type="transmembrane region" description="Helical" evidence="10">
    <location>
        <begin position="227"/>
        <end position="245"/>
    </location>
</feature>
<keyword evidence="7" id="KW-1278">Translocase</keyword>
<evidence type="ECO:0000313" key="13">
    <source>
        <dbReference type="Proteomes" id="UP000607197"/>
    </source>
</evidence>
<reference evidence="12" key="1">
    <citation type="journal article" date="2014" name="Int. J. Syst. Evol. Microbiol.">
        <title>Complete genome sequence of Corynebacterium casei LMG S-19264T (=DSM 44701T), isolated from a smear-ripened cheese.</title>
        <authorList>
            <consortium name="US DOE Joint Genome Institute (JGI-PGF)"/>
            <person name="Walter F."/>
            <person name="Albersmeier A."/>
            <person name="Kalinowski J."/>
            <person name="Ruckert C."/>
        </authorList>
    </citation>
    <scope>NUCLEOTIDE SEQUENCE</scope>
    <source>
        <strain evidence="12">JCM 19596</strain>
    </source>
</reference>
<evidence type="ECO:0000256" key="5">
    <source>
        <dbReference type="ARBA" id="ARBA00022741"/>
    </source>
</evidence>
<dbReference type="InterPro" id="IPR036163">
    <property type="entry name" value="HMA_dom_sf"/>
</dbReference>
<dbReference type="Gene3D" id="2.70.150.10">
    <property type="entry name" value="Calcium-transporting ATPase, cytoplasmic transduction domain A"/>
    <property type="match status" value="1"/>
</dbReference>
<feature type="transmembrane region" description="Helical" evidence="10">
    <location>
        <begin position="190"/>
        <end position="215"/>
    </location>
</feature>
<dbReference type="PROSITE" id="PS00154">
    <property type="entry name" value="ATPASE_E1_E2"/>
    <property type="match status" value="1"/>
</dbReference>
<comment type="similarity">
    <text evidence="2">Belongs to the cation transport ATPase (P-type) (TC 3.A.3) family. Type IB subfamily.</text>
</comment>
<dbReference type="InterPro" id="IPR059000">
    <property type="entry name" value="ATPase_P-type_domA"/>
</dbReference>
<evidence type="ECO:0000256" key="10">
    <source>
        <dbReference type="SAM" id="Phobius"/>
    </source>
</evidence>
<dbReference type="GO" id="GO:0055070">
    <property type="term" value="P:copper ion homeostasis"/>
    <property type="evidence" value="ECO:0007669"/>
    <property type="project" value="TreeGrafter"/>
</dbReference>
<dbReference type="PRINTS" id="PR00120">
    <property type="entry name" value="HATPASE"/>
</dbReference>
<keyword evidence="5" id="KW-0547">Nucleotide-binding</keyword>
<dbReference type="InterPro" id="IPR023214">
    <property type="entry name" value="HAD_sf"/>
</dbReference>
<keyword evidence="6" id="KW-0067">ATP-binding</keyword>
<dbReference type="NCBIfam" id="TIGR01494">
    <property type="entry name" value="ATPase_P-type"/>
    <property type="match status" value="1"/>
</dbReference>
<keyword evidence="9 10" id="KW-0472">Membrane</keyword>
<gene>
    <name evidence="12" type="ORF">GCM10009039_17710</name>
</gene>
<dbReference type="InterPro" id="IPR036412">
    <property type="entry name" value="HAD-like_sf"/>
</dbReference>
<dbReference type="InterPro" id="IPR023299">
    <property type="entry name" value="ATPase_P-typ_cyto_dom_N"/>
</dbReference>
<feature type="domain" description="HMA" evidence="11">
    <location>
        <begin position="64"/>
        <end position="130"/>
    </location>
</feature>
<dbReference type="Proteomes" id="UP000607197">
    <property type="component" value="Unassembled WGS sequence"/>
</dbReference>
<dbReference type="SUPFAM" id="SSF55008">
    <property type="entry name" value="HMA, heavy metal-associated domain"/>
    <property type="match status" value="1"/>
</dbReference>
<protein>
    <submittedName>
        <fullName evidence="12">Heavy metal translocating P-type ATPase</fullName>
    </submittedName>
</protein>
<dbReference type="CDD" id="cd00371">
    <property type="entry name" value="HMA"/>
    <property type="match status" value="1"/>
</dbReference>
<comment type="subcellular location">
    <subcellularLocation>
        <location evidence="1">Endomembrane system</location>
        <topology evidence="1">Multi-pass membrane protein</topology>
    </subcellularLocation>
</comment>
<keyword evidence="8 10" id="KW-1133">Transmembrane helix</keyword>
<dbReference type="PANTHER" id="PTHR43520:SF8">
    <property type="entry name" value="P-TYPE CU(+) TRANSPORTER"/>
    <property type="match status" value="1"/>
</dbReference>
<evidence type="ECO:0000256" key="3">
    <source>
        <dbReference type="ARBA" id="ARBA00022692"/>
    </source>
</evidence>
<dbReference type="PANTHER" id="PTHR43520">
    <property type="entry name" value="ATP7, ISOFORM B"/>
    <property type="match status" value="1"/>
</dbReference>
<sequence>MTTCTLCDLDTPDPPITDPDVDGAFCCRGCLSVYRALGDVDPDAVDGEDIAAPADDADVPEDADTAFLSVDGMHCTACEAFVEATAADHDGVYAADASYATEMLKVDYDDSALDEADLPDLVKRMGYRAAVPDVGTDASEEERFGRDEIRTVLGLGSMMVVMTLYAFFLYPSYLGIYPDSFLRESATRLMVFLPMPIVSTFALFVVGFPILRGAYVSLSSGRPNMDVLIAGGALAAWGYSMLVVAAGGTEVYFDVSTAIVGVVTLGDFLETRVKRRAVGRLGDLDFGRVREVTVRDRAGTHAVDLESVEPGDEFVVKRGDRIPLDGEVVDGDAAVDESLLTGEAAPRAVSPGDDVVGGTVPTDGRLVVRAGPDATSTYDRLLGQLWNLQSSNTRAQRLADTVAALFVPFVLGLAALTAAGWFLYAGSVEQAVVTGVSVLVVSCPCSFGLATPLAVAAGVDRAAEDGIVVTHAPAIESLPDVDVVALDKTGTLTTGEMTVTDVAAADPERVLRYAAAVERDASHPIADATVDAAEARGIDDALPEPSEFTEHPRGAEAVVDGHRVLVGHPALFGDDWTLPAEYSEAIDAAVDAGGLASVVGWGGEVRGVLTVSDTPRDGWQDAVERFATASGGSDSSTDSGHRGSDRPVVVVTGDDQTSLAAFDDHPAIADVFTGVLPEAKAAVVERLRAKHGAVAFVGDGTNDAPALAAADLGIAFASGTELASEAADATIVDGGLAGVERLFDHAETVKERVRSNIVWALGYNVITLPLAVAGLINPLWAAVAMAGSSIIVVLNSSRD</sequence>
<evidence type="ECO:0000256" key="2">
    <source>
        <dbReference type="ARBA" id="ARBA00006024"/>
    </source>
</evidence>
<dbReference type="EMBL" id="BMPG01000002">
    <property type="protein sequence ID" value="GGL59919.1"/>
    <property type="molecule type" value="Genomic_DNA"/>
</dbReference>
<dbReference type="InterPro" id="IPR001757">
    <property type="entry name" value="P_typ_ATPase"/>
</dbReference>
<dbReference type="Gene3D" id="3.30.70.100">
    <property type="match status" value="1"/>
</dbReference>
<dbReference type="NCBIfam" id="TIGR01525">
    <property type="entry name" value="ATPase-IB_hvy"/>
    <property type="match status" value="1"/>
</dbReference>
<dbReference type="GO" id="GO:0005507">
    <property type="term" value="F:copper ion binding"/>
    <property type="evidence" value="ECO:0007669"/>
    <property type="project" value="TreeGrafter"/>
</dbReference>
<keyword evidence="13" id="KW-1185">Reference proteome</keyword>
<evidence type="ECO:0000256" key="1">
    <source>
        <dbReference type="ARBA" id="ARBA00004127"/>
    </source>
</evidence>
<feature type="transmembrane region" description="Helical" evidence="10">
    <location>
        <begin position="436"/>
        <end position="459"/>
    </location>
</feature>
<dbReference type="Pfam" id="PF00702">
    <property type="entry name" value="Hydrolase"/>
    <property type="match status" value="1"/>
</dbReference>
<dbReference type="SUPFAM" id="SSF56784">
    <property type="entry name" value="HAD-like"/>
    <property type="match status" value="1"/>
</dbReference>
<dbReference type="GO" id="GO:0012505">
    <property type="term" value="C:endomembrane system"/>
    <property type="evidence" value="ECO:0007669"/>
    <property type="project" value="UniProtKB-SubCell"/>
</dbReference>
<dbReference type="PROSITE" id="PS50846">
    <property type="entry name" value="HMA_2"/>
    <property type="match status" value="1"/>
</dbReference>
<dbReference type="SUPFAM" id="SSF81665">
    <property type="entry name" value="Calcium ATPase, transmembrane domain M"/>
    <property type="match status" value="1"/>
</dbReference>
<dbReference type="AlphaFoldDB" id="A0A830FBY5"/>
<name>A0A830FBY5_9EURY</name>
<dbReference type="Pfam" id="PF00122">
    <property type="entry name" value="E1-E2_ATPase"/>
    <property type="match status" value="1"/>
</dbReference>
<dbReference type="Gene3D" id="3.40.50.1000">
    <property type="entry name" value="HAD superfamily/HAD-like"/>
    <property type="match status" value="1"/>
</dbReference>
<evidence type="ECO:0000256" key="4">
    <source>
        <dbReference type="ARBA" id="ARBA00022723"/>
    </source>
</evidence>
<dbReference type="InterPro" id="IPR006121">
    <property type="entry name" value="HMA_dom"/>
</dbReference>
<dbReference type="Gene3D" id="3.40.1110.10">
    <property type="entry name" value="Calcium-transporting ATPase, cytoplasmic domain N"/>
    <property type="match status" value="1"/>
</dbReference>
<dbReference type="Gene3D" id="1.20.1110.10">
    <property type="entry name" value="Calcium-transporting ATPase, transmembrane domain"/>
    <property type="match status" value="2"/>
</dbReference>
<dbReference type="GO" id="GO:0005524">
    <property type="term" value="F:ATP binding"/>
    <property type="evidence" value="ECO:0007669"/>
    <property type="project" value="UniProtKB-KW"/>
</dbReference>
<feature type="transmembrane region" description="Helical" evidence="10">
    <location>
        <begin position="152"/>
        <end position="170"/>
    </location>
</feature>
<feature type="transmembrane region" description="Helical" evidence="10">
    <location>
        <begin position="779"/>
        <end position="797"/>
    </location>
</feature>
<accession>A0A830FBY5</accession>
<comment type="caution">
    <text evidence="12">The sequence shown here is derived from an EMBL/GenBank/DDBJ whole genome shotgun (WGS) entry which is preliminary data.</text>
</comment>
<dbReference type="InterPro" id="IPR023298">
    <property type="entry name" value="ATPase_P-typ_TM_dom_sf"/>
</dbReference>
<dbReference type="PRINTS" id="PR00119">
    <property type="entry name" value="CATATPASE"/>
</dbReference>
<dbReference type="InterPro" id="IPR018303">
    <property type="entry name" value="ATPase_P-typ_P_site"/>
</dbReference>
<evidence type="ECO:0000256" key="9">
    <source>
        <dbReference type="ARBA" id="ARBA00023136"/>
    </source>
</evidence>
<evidence type="ECO:0000256" key="7">
    <source>
        <dbReference type="ARBA" id="ARBA00022967"/>
    </source>
</evidence>
<evidence type="ECO:0000259" key="11">
    <source>
        <dbReference type="PROSITE" id="PS50846"/>
    </source>
</evidence>
<dbReference type="RefSeq" id="WP_188978055.1">
    <property type="nucleotide sequence ID" value="NZ_BMPG01000002.1"/>
</dbReference>